<protein>
    <submittedName>
        <fullName evidence="1">19559_t:CDS:1</fullName>
    </submittedName>
</protein>
<sequence>MSFFLSFEYKDSKIDTPLLRNEIYVSSVSKDISNKLPGQSLEDKKEQSPTFTESDYLSEYAENFISRIGENAWMSIFDSKILSEIKAKCCSKRNDIVAAIRHTLFSIFNKEHLDHINNNISSIKLAESKSSLKTKTAYEKLFKDQQILLKIGYMVVKQYKNKELSPLHYAFILQYMIFF</sequence>
<dbReference type="Proteomes" id="UP000789901">
    <property type="component" value="Unassembled WGS sequence"/>
</dbReference>
<organism evidence="1 2">
    <name type="scientific">Gigaspora margarita</name>
    <dbReference type="NCBI Taxonomy" id="4874"/>
    <lineage>
        <taxon>Eukaryota</taxon>
        <taxon>Fungi</taxon>
        <taxon>Fungi incertae sedis</taxon>
        <taxon>Mucoromycota</taxon>
        <taxon>Glomeromycotina</taxon>
        <taxon>Glomeromycetes</taxon>
        <taxon>Diversisporales</taxon>
        <taxon>Gigasporaceae</taxon>
        <taxon>Gigaspora</taxon>
    </lineage>
</organism>
<evidence type="ECO:0000313" key="1">
    <source>
        <dbReference type="EMBL" id="CAG8775108.1"/>
    </source>
</evidence>
<keyword evidence="2" id="KW-1185">Reference proteome</keyword>
<comment type="caution">
    <text evidence="1">The sequence shown here is derived from an EMBL/GenBank/DDBJ whole genome shotgun (WGS) entry which is preliminary data.</text>
</comment>
<evidence type="ECO:0000313" key="2">
    <source>
        <dbReference type="Proteomes" id="UP000789901"/>
    </source>
</evidence>
<proteinExistence type="predicted"/>
<name>A0ABN7VHX8_GIGMA</name>
<dbReference type="EMBL" id="CAJVQB010015538">
    <property type="protein sequence ID" value="CAG8775108.1"/>
    <property type="molecule type" value="Genomic_DNA"/>
</dbReference>
<accession>A0ABN7VHX8</accession>
<reference evidence="1 2" key="1">
    <citation type="submission" date="2021-06" db="EMBL/GenBank/DDBJ databases">
        <authorList>
            <person name="Kallberg Y."/>
            <person name="Tangrot J."/>
            <person name="Rosling A."/>
        </authorList>
    </citation>
    <scope>NUCLEOTIDE SEQUENCE [LARGE SCALE GENOMIC DNA]</scope>
    <source>
        <strain evidence="1 2">120-4 pot B 10/14</strain>
    </source>
</reference>
<gene>
    <name evidence="1" type="ORF">GMARGA_LOCUS18978</name>
</gene>